<dbReference type="EMBL" id="CM046400">
    <property type="protein sequence ID" value="KAI8525955.1"/>
    <property type="molecule type" value="Genomic_DNA"/>
</dbReference>
<sequence length="66" mass="7091">MEFDVFVTNPSNDMYTKSGNSTEASIVIHILNTKNGVSWNAMIADFARSSLKHGAAGVVGQISSSW</sequence>
<keyword evidence="2" id="KW-1185">Reference proteome</keyword>
<reference evidence="1" key="1">
    <citation type="submission" date="2022-02" db="EMBL/GenBank/DDBJ databases">
        <title>Plant Genome Project.</title>
        <authorList>
            <person name="Zhang R.-G."/>
        </authorList>
    </citation>
    <scope>NUCLEOTIDE SEQUENCE</scope>
    <source>
        <strain evidence="1">AT1</strain>
    </source>
</reference>
<comment type="caution">
    <text evidence="1">The sequence shown here is derived from an EMBL/GenBank/DDBJ whole genome shotgun (WGS) entry which is preliminary data.</text>
</comment>
<gene>
    <name evidence="1" type="ORF">RHMOL_Rhmol13G0270700</name>
</gene>
<name>A0ACC0LB49_RHOML</name>
<proteinExistence type="predicted"/>
<accession>A0ACC0LB49</accession>
<evidence type="ECO:0000313" key="1">
    <source>
        <dbReference type="EMBL" id="KAI8525955.1"/>
    </source>
</evidence>
<protein>
    <submittedName>
        <fullName evidence="1">Uncharacterized protein</fullName>
    </submittedName>
</protein>
<organism evidence="1 2">
    <name type="scientific">Rhododendron molle</name>
    <name type="common">Chinese azalea</name>
    <name type="synonym">Azalea mollis</name>
    <dbReference type="NCBI Taxonomy" id="49168"/>
    <lineage>
        <taxon>Eukaryota</taxon>
        <taxon>Viridiplantae</taxon>
        <taxon>Streptophyta</taxon>
        <taxon>Embryophyta</taxon>
        <taxon>Tracheophyta</taxon>
        <taxon>Spermatophyta</taxon>
        <taxon>Magnoliopsida</taxon>
        <taxon>eudicotyledons</taxon>
        <taxon>Gunneridae</taxon>
        <taxon>Pentapetalae</taxon>
        <taxon>asterids</taxon>
        <taxon>Ericales</taxon>
        <taxon>Ericaceae</taxon>
        <taxon>Ericoideae</taxon>
        <taxon>Rhodoreae</taxon>
        <taxon>Rhododendron</taxon>
    </lineage>
</organism>
<evidence type="ECO:0000313" key="2">
    <source>
        <dbReference type="Proteomes" id="UP001062846"/>
    </source>
</evidence>
<dbReference type="Proteomes" id="UP001062846">
    <property type="component" value="Chromosome 13"/>
</dbReference>